<reference evidence="1 2" key="1">
    <citation type="journal article" date="2018" name="Mol. Biol. Evol.">
        <title>Broad Genomic Sampling Reveals a Smut Pathogenic Ancestry of the Fungal Clade Ustilaginomycotina.</title>
        <authorList>
            <person name="Kijpornyongpan T."/>
            <person name="Mondo S.J."/>
            <person name="Barry K."/>
            <person name="Sandor L."/>
            <person name="Lee J."/>
            <person name="Lipzen A."/>
            <person name="Pangilinan J."/>
            <person name="LaButti K."/>
            <person name="Hainaut M."/>
            <person name="Henrissat B."/>
            <person name="Grigoriev I.V."/>
            <person name="Spatafora J.W."/>
            <person name="Aime M.C."/>
        </authorList>
    </citation>
    <scope>NUCLEOTIDE SEQUENCE [LARGE SCALE GENOMIC DNA]</scope>
    <source>
        <strain evidence="1 2">SA 807</strain>
    </source>
</reference>
<accession>A0ACD0P539</accession>
<proteinExistence type="predicted"/>
<keyword evidence="2" id="KW-1185">Reference proteome</keyword>
<dbReference type="Proteomes" id="UP000245626">
    <property type="component" value="Unassembled WGS sequence"/>
</dbReference>
<organism evidence="1 2">
    <name type="scientific">Violaceomyces palustris</name>
    <dbReference type="NCBI Taxonomy" id="1673888"/>
    <lineage>
        <taxon>Eukaryota</taxon>
        <taxon>Fungi</taxon>
        <taxon>Dikarya</taxon>
        <taxon>Basidiomycota</taxon>
        <taxon>Ustilaginomycotina</taxon>
        <taxon>Ustilaginomycetes</taxon>
        <taxon>Violaceomycetales</taxon>
        <taxon>Violaceomycetaceae</taxon>
        <taxon>Violaceomyces</taxon>
    </lineage>
</organism>
<gene>
    <name evidence="1" type="ORF">IE53DRAFT_408855</name>
</gene>
<evidence type="ECO:0000313" key="1">
    <source>
        <dbReference type="EMBL" id="PWN53215.1"/>
    </source>
</evidence>
<evidence type="ECO:0000313" key="2">
    <source>
        <dbReference type="Proteomes" id="UP000245626"/>
    </source>
</evidence>
<dbReference type="EMBL" id="KZ819736">
    <property type="protein sequence ID" value="PWN53215.1"/>
    <property type="molecule type" value="Genomic_DNA"/>
</dbReference>
<name>A0ACD0P539_9BASI</name>
<sequence>MASFQSPRLVKQPSSSATTFNSPPTLGPTGHLHPSTSSKHSAASYHPKSSSQLGSRRSAFQPSSPSSHYRLPSASGPLLPPSASVAGPSRIPAEPFAPTLASDTLVNLTRLPLPPGAKVVWKRYCRSSRSSPPSSDPPSPSSASSLVPPPDHSTLAAPSPPTRHDLVQAASSLRRLAHLERSRSENKPPSPSWTSPASLPASQAAAANLLQGTLYQLEYARVHVVGPGSPSPPQDVKGKGREREEGDDLTLSDSPSRFPDVGADSRFRTSVKRRARDESVAESLRPSPGSTRGRPELCAIWTFTVELAGPPWDDVGSSVAIDRTSNATAEDLGKEPSLAGSVSPGLWGASPYPASDAMDTRSDDPGRDHNVAHPGCADADRFASDETLAILRKESSARLAELTASNSGRYALSDVYPRLGRQPNPFSTSQTLLASQELAEVHARFLHALRDKFADSLVWSRSEQQEQVPSSEGSDGNLDQSQDLDAGSGSPPRPGHHASTPSSLKSPAKEDSPATPRTAKGDPDYPSTPQQPLAALASNPPPIKGRSGPRTSSSHGSKPFPALPTRLRRAVRFADGIALLPLGEEGLGLLPIEDQDELIAYQVQQKDVLRLHVVTYLTPSDLVLQLVPAKGHLFTFPGPSWPIPPSSGVKVLIAPFCQEAEVISRLEGPLVDSVALNQSIAAVPKLPEASSSASLLQALKEELALFGVDLAKLEARGWLVCRPPGSKAGPHPTMADAEGSDRRRQGSTEDRRSLPAEAPNDPFLWPEALCFTCGVAQSHQEMRSGHSSVQRRQRGRSVSPTREEIGSPVNELVSRTLAFLEALNEPPGPTPEDVSEDPPADTGEGTSSSAGAAALASSPPSAAVSPPLVEPEPSSRPTSPEKLNEEEDTPSPVSEVSEKTAVASNDVVGPRPRAGQAGKAADTEHDGGDSSSMKPDLVVEDVDSAVKEDSGNEGVDLSSWDAFSAFDGSGNGNGDFNKAEGGGDGVPEATEARRGSGYGMFDTGMGMVTEDDFSFFDDASFDLSAAMGLGADPVDVTMKDANRAHADDADGSGKPSPSMQEMNLGELDDFFGNDNAEADAGVKAPPDDMALDDTSVAGPYASATEPAAQLPAVSDYQKSAHYSGTTIDPPSLPGFTPSSITASSPALGGHVAKTPATPFSPYEELAEGSIMIEGDGGLGHFYHFQHGGGQERHHDGGGALEGSMEHQEPGLEGGADVEFPSLDRERQAAKLQASFIPSAFMPLSPRRQIQVRAQARDLSSKYDMLGKFGVPGSPRSRLPRGKGGNHTGAGQARVQRRRRRLSAVSSSSVGGAMNDLRNHRSRGLGRALSLAALRKMKISGTQSRVPFDDEISEIDTLDESGSEGSSTETGSDEDEAEMEDDVGTGVRSKLLRGALENVRTSTREGRYPPWKFDPLSEERSEQLTSALGSSPSTLKKAKATSADAPGGKGWDLSKINILIRWMAENPQMRTYYQKIAAKRQPRSATTVSALEVVDLLECLAGVVTIPTQQAGDGPRPIRGPSLSQLLNPRSKGPRDLARASVGAGTWDGVKILEQPQILVGCQGSVVKVAPTALRYWDKIALGPVSGKKDVVAFVLQRPTSQVWQEEISSWLGRVGSMFSLYGLGTHTAAQDTMLTLEDGEDIGLAGVIDKLSRSADPEIWHDTLRSICERISGAIQNPDQHVVLYALQAYDPAHASSRSLRGLLRLEEELQTHLAARIGPRSGQFVLRVVPAQMVSQSATAPLGGTKRTELDLRRFAFSVFDQLERVILRRPTKLIHPEVDKPQHARIQYPSFTLWPERQEKKAIEFEIKWPPPCVNMLERGMLLHVAYDYDAEMNHKYEETRSTIFVSCMDERAQSHTVLAIRPSTSIRENLREVWNFASQQASRACVGWRIVICKSGSMSAEEVRAWSELAAEGAFTTSYQGTALDVTIACATRDSSLAVMPCSGGKPPKAEWLSGPPPAFAKSSIYLDASCTSFALFPKDRFAIDSQHDPDSLKVPPLSLRTAFIVRLPRYTDLSVPSASDPLLDRIASSLDARTCQEGDRPGGSSKSRPPASPSPPRIVSATNPPPSASRCVYETRSTSSGPSHVLTLHLLQLYNTKNSKVVDVSPRNAKPTSASSAATAPWSNQVSTNKTAIPTSSHPGRLSSSSPSSNPDSPLPSNLSNHVGLPQSNLGRDEPLHLEEEEEEICSTLETHLEEIVKNFDQLRLVGSERFSLTGEAAHLPWHLGSLVDMRRITEVWMEIMEEEERGRTR</sequence>
<protein>
    <submittedName>
        <fullName evidence="1">Uncharacterized protein</fullName>
    </submittedName>
</protein>